<dbReference type="OrthoDB" id="9776534at2"/>
<dbReference type="InterPro" id="IPR000397">
    <property type="entry name" value="Heat_shock_Hsp33"/>
</dbReference>
<dbReference type="AlphaFoldDB" id="U4KSH1"/>
<dbReference type="GO" id="GO:0044183">
    <property type="term" value="F:protein folding chaperone"/>
    <property type="evidence" value="ECO:0007669"/>
    <property type="project" value="TreeGrafter"/>
</dbReference>
<comment type="similarity">
    <text evidence="6">Belongs to the HSP33 family.</text>
</comment>
<dbReference type="Pfam" id="PF01430">
    <property type="entry name" value="HSP33"/>
    <property type="match status" value="1"/>
</dbReference>
<dbReference type="PANTHER" id="PTHR30111">
    <property type="entry name" value="33 KDA CHAPERONIN"/>
    <property type="match status" value="1"/>
</dbReference>
<evidence type="ECO:0000256" key="2">
    <source>
        <dbReference type="ARBA" id="ARBA00022833"/>
    </source>
</evidence>
<evidence type="ECO:0000256" key="6">
    <source>
        <dbReference type="HAMAP-Rule" id="MF_00117"/>
    </source>
</evidence>
<dbReference type="SUPFAM" id="SSF118352">
    <property type="entry name" value="HSP33 redox switch-like"/>
    <property type="match status" value="1"/>
</dbReference>
<keyword evidence="2 6" id="KW-0862">Zinc</keyword>
<proteinExistence type="inferred from homology"/>
<keyword evidence="8" id="KW-1185">Reference proteome</keyword>
<keyword evidence="5 6" id="KW-0676">Redox-active center</keyword>
<dbReference type="Gene3D" id="3.55.30.10">
    <property type="entry name" value="Hsp33 domain"/>
    <property type="match status" value="1"/>
</dbReference>
<evidence type="ECO:0000313" key="7">
    <source>
        <dbReference type="EMBL" id="CCV66648.1"/>
    </source>
</evidence>
<evidence type="ECO:0000256" key="4">
    <source>
        <dbReference type="ARBA" id="ARBA00023186"/>
    </source>
</evidence>
<dbReference type="Proteomes" id="UP000032737">
    <property type="component" value="Chromosome"/>
</dbReference>
<feature type="disulfide bond" description="Redox-active" evidence="6">
    <location>
        <begin position="272"/>
        <end position="275"/>
    </location>
</feature>
<protein>
    <recommendedName>
        <fullName evidence="6">33 kDa chaperonin</fullName>
    </recommendedName>
    <alternativeName>
        <fullName evidence="6">Heat shock protein 33 homolog</fullName>
        <shortName evidence="6">HSP33</shortName>
    </alternativeName>
</protein>
<evidence type="ECO:0000256" key="5">
    <source>
        <dbReference type="ARBA" id="ARBA00023284"/>
    </source>
</evidence>
<dbReference type="InterPro" id="IPR016154">
    <property type="entry name" value="Heat_shock_Hsp33_C"/>
</dbReference>
<dbReference type="Gene3D" id="3.90.1280.10">
    <property type="entry name" value="HSP33 redox switch-like"/>
    <property type="match status" value="1"/>
</dbReference>
<evidence type="ECO:0000256" key="1">
    <source>
        <dbReference type="ARBA" id="ARBA00022490"/>
    </source>
</evidence>
<keyword evidence="4 6" id="KW-0143">Chaperone</keyword>
<reference evidence="7 8" key="1">
    <citation type="journal article" date="2013" name="J. Mol. Microbiol. Biotechnol.">
        <title>Analysis of the Complete Genomes of Acholeplasma brassicae , A. palmae and A. laidlawii and Their Comparison to the Obligate Parasites from ' Candidatus Phytoplasma'.</title>
        <authorList>
            <person name="Kube M."/>
            <person name="Siewert C."/>
            <person name="Migdoll A.M."/>
            <person name="Duduk B."/>
            <person name="Holz S."/>
            <person name="Rabus R."/>
            <person name="Seemuller E."/>
            <person name="Mitrovic J."/>
            <person name="Muller I."/>
            <person name="Buttner C."/>
            <person name="Reinhardt R."/>
        </authorList>
    </citation>
    <scope>NUCLEOTIDE SEQUENCE [LARGE SCALE GENOMIC DNA]</scope>
    <source>
        <strain evidence="8">0502</strain>
    </source>
</reference>
<dbReference type="GO" id="GO:0051082">
    <property type="term" value="F:unfolded protein binding"/>
    <property type="evidence" value="ECO:0007669"/>
    <property type="project" value="UniProtKB-UniRule"/>
</dbReference>
<name>U4KSH1_9MOLU</name>
<dbReference type="HAMAP" id="MF_00117">
    <property type="entry name" value="HslO"/>
    <property type="match status" value="1"/>
</dbReference>
<evidence type="ECO:0000256" key="3">
    <source>
        <dbReference type="ARBA" id="ARBA00023157"/>
    </source>
</evidence>
<dbReference type="HOGENOM" id="CLU_054493_1_0_14"/>
<feature type="disulfide bond" description="Redox-active" evidence="6">
    <location>
        <begin position="239"/>
        <end position="241"/>
    </location>
</feature>
<dbReference type="KEGG" id="abra:BN85316270"/>
<dbReference type="CDD" id="cd00498">
    <property type="entry name" value="Hsp33"/>
    <property type="match status" value="1"/>
</dbReference>
<accession>U4KSH1</accession>
<keyword evidence="3 6" id="KW-1015">Disulfide bond</keyword>
<dbReference type="NCBIfam" id="NF001033">
    <property type="entry name" value="PRK00114.1"/>
    <property type="match status" value="1"/>
</dbReference>
<dbReference type="GO" id="GO:0042026">
    <property type="term" value="P:protein refolding"/>
    <property type="evidence" value="ECO:0007669"/>
    <property type="project" value="TreeGrafter"/>
</dbReference>
<comment type="function">
    <text evidence="6">Redox regulated molecular chaperone. Protects both thermally unfolding and oxidatively damaged proteins from irreversible aggregation. Plays an important role in the bacterial defense system toward oxidative stress.</text>
</comment>
<keyword evidence="1 6" id="KW-0963">Cytoplasm</keyword>
<sequence>MKTNNVLITTAYNNEARIYVTNTLEMVEEARRIHQTWPTVTAALGRFLTVSGMMGLMYKDDESITLKIEADGPIGFMLAEANGKGEVRADLKNPEVYLKYESGPKKGKLAVGKAVGDGYLHVTKDLNLKNMFTSTVELQTGEIGDDFTYYFTSSEQTPSAVGLGVLVNEDQTVKQAGGFIIQLLPSASEETIVQIEHVLSHIKAMTDLFEEGLTIYDIANLLSNNTAKILEERQITYHCSCSKDKFAFSLAKLDDQTLDQFIKEDKGAEVTCHFCKKGYHFNECDLEEIKRSKTKLAD</sequence>
<evidence type="ECO:0000313" key="8">
    <source>
        <dbReference type="Proteomes" id="UP000032737"/>
    </source>
</evidence>
<comment type="PTM">
    <text evidence="6">Under oxidizing conditions two disulfide bonds are formed involving the reactive cysteines. Under reducing conditions zinc is bound to the reactive cysteines and the protein is inactive.</text>
</comment>
<dbReference type="EMBL" id="FO681348">
    <property type="protein sequence ID" value="CCV66648.1"/>
    <property type="molecule type" value="Genomic_DNA"/>
</dbReference>
<dbReference type="SUPFAM" id="SSF64397">
    <property type="entry name" value="Hsp33 domain"/>
    <property type="match status" value="1"/>
</dbReference>
<dbReference type="InterPro" id="IPR016153">
    <property type="entry name" value="Heat_shock_Hsp33_N"/>
</dbReference>
<dbReference type="RefSeq" id="WP_030005500.1">
    <property type="nucleotide sequence ID" value="NC_022549.1"/>
</dbReference>
<dbReference type="GO" id="GO:0005737">
    <property type="term" value="C:cytoplasm"/>
    <property type="evidence" value="ECO:0007669"/>
    <property type="project" value="UniProtKB-SubCell"/>
</dbReference>
<organism evidence="7 8">
    <name type="scientific">Acholeplasma brassicae</name>
    <dbReference type="NCBI Taxonomy" id="61635"/>
    <lineage>
        <taxon>Bacteria</taxon>
        <taxon>Bacillati</taxon>
        <taxon>Mycoplasmatota</taxon>
        <taxon>Mollicutes</taxon>
        <taxon>Acholeplasmatales</taxon>
        <taxon>Acholeplasmataceae</taxon>
        <taxon>Acholeplasma</taxon>
    </lineage>
</organism>
<keyword evidence="7" id="KW-0346">Stress response</keyword>
<dbReference type="STRING" id="61635.BN85316270"/>
<comment type="subcellular location">
    <subcellularLocation>
        <location evidence="6">Cytoplasm</location>
    </subcellularLocation>
</comment>
<dbReference type="PIRSF" id="PIRSF005261">
    <property type="entry name" value="Heat_shock_Hsp33"/>
    <property type="match status" value="1"/>
</dbReference>
<dbReference type="PANTHER" id="PTHR30111:SF1">
    <property type="entry name" value="33 KDA CHAPERONIN"/>
    <property type="match status" value="1"/>
</dbReference>
<gene>
    <name evidence="6 7" type="primary">hslO</name>
    <name evidence="7" type="ORF">BN85316270</name>
</gene>